<accession>A0A6I4UV96</accession>
<feature type="transmembrane region" description="Helical" evidence="7">
    <location>
        <begin position="378"/>
        <end position="397"/>
    </location>
</feature>
<evidence type="ECO:0000256" key="4">
    <source>
        <dbReference type="ARBA" id="ARBA00022692"/>
    </source>
</evidence>
<evidence type="ECO:0000313" key="9">
    <source>
        <dbReference type="Proteomes" id="UP000469159"/>
    </source>
</evidence>
<dbReference type="AlphaFoldDB" id="A0A6I4UV96"/>
<dbReference type="EMBL" id="WTYK01000004">
    <property type="protein sequence ID" value="MXP41764.1"/>
    <property type="molecule type" value="Genomic_DNA"/>
</dbReference>
<keyword evidence="6 7" id="KW-0472">Membrane</keyword>
<dbReference type="Gene3D" id="3.90.550.10">
    <property type="entry name" value="Spore Coat Polysaccharide Biosynthesis Protein SpsA, Chain A"/>
    <property type="match status" value="1"/>
</dbReference>
<dbReference type="OrthoDB" id="5294733at2"/>
<evidence type="ECO:0000256" key="3">
    <source>
        <dbReference type="ARBA" id="ARBA00022679"/>
    </source>
</evidence>
<proteinExistence type="predicted"/>
<feature type="transmembrane region" description="Helical" evidence="7">
    <location>
        <begin position="20"/>
        <end position="44"/>
    </location>
</feature>
<dbReference type="SUPFAM" id="SSF53448">
    <property type="entry name" value="Nucleotide-diphospho-sugar transferases"/>
    <property type="match status" value="1"/>
</dbReference>
<organism evidence="8 9">
    <name type="scientific">Croceibacterium soli</name>
    <dbReference type="NCBI Taxonomy" id="1739690"/>
    <lineage>
        <taxon>Bacteria</taxon>
        <taxon>Pseudomonadati</taxon>
        <taxon>Pseudomonadota</taxon>
        <taxon>Alphaproteobacteria</taxon>
        <taxon>Sphingomonadales</taxon>
        <taxon>Erythrobacteraceae</taxon>
        <taxon>Croceibacterium</taxon>
    </lineage>
</organism>
<dbReference type="Pfam" id="PF13641">
    <property type="entry name" value="Glyco_tranf_2_3"/>
    <property type="match status" value="1"/>
</dbReference>
<sequence>MMWGAWSPLEWLALLEHELLLFAGIFFLIGAADEFAMDLAWAWLRLTGRARTRPIGAAAYEGEPLLGRAAVLIPAWREERVIATTIAHALAVWPHSELRIYAGHYRNDSATAAAIVRGAGGDPRVCLVVHDQDGPTTKADCLNCLYAEMEADERRSGAPFRMVVLHDAEDMVDPAALGLLDAALAQADFVQLPVLPEPQRASRWIGSHYCEEFAEAHGKAMVVRSEVGASLPAAGVGCAFDRRLLGTIAREMRGTGPFSVDSLTEDYELGMKIKAAGGRSLFLRARRPDGRLVATRACFPPTWREAVIQKSRWIHGIALQGWDRLGWSGGWAEHWMRLRDRRGPLSALVLFAAYMLLLVVGILWLAGHFGFARPWQPGKLLTIVLWIDLASFGWRAAVRFAFTAREYGALEGLRALLRLPHANIVAIMAARRALFDYVATLCGAKLRWDKTHHEAHPATLRPMRRAG</sequence>
<dbReference type="Proteomes" id="UP000469159">
    <property type="component" value="Unassembled WGS sequence"/>
</dbReference>
<comment type="caution">
    <text evidence="8">The sequence shown here is derived from an EMBL/GenBank/DDBJ whole genome shotgun (WGS) entry which is preliminary data.</text>
</comment>
<gene>
    <name evidence="8" type="ORF">GRI75_08930</name>
</gene>
<name>A0A6I4UV96_9SPHN</name>
<evidence type="ECO:0000256" key="7">
    <source>
        <dbReference type="SAM" id="Phobius"/>
    </source>
</evidence>
<comment type="subcellular location">
    <subcellularLocation>
        <location evidence="1">Membrane</location>
        <topology evidence="1">Multi-pass membrane protein</topology>
    </subcellularLocation>
</comment>
<dbReference type="PANTHER" id="PTHR43867:SF2">
    <property type="entry name" value="CELLULOSE SYNTHASE CATALYTIC SUBUNIT A [UDP-FORMING]"/>
    <property type="match status" value="1"/>
</dbReference>
<keyword evidence="9" id="KW-1185">Reference proteome</keyword>
<evidence type="ECO:0000313" key="8">
    <source>
        <dbReference type="EMBL" id="MXP41764.1"/>
    </source>
</evidence>
<dbReference type="NCBIfam" id="NF011307">
    <property type="entry name" value="PRK14716.1-5"/>
    <property type="match status" value="1"/>
</dbReference>
<dbReference type="RefSeq" id="WP_160746611.1">
    <property type="nucleotide sequence ID" value="NZ_WTYK01000004.1"/>
</dbReference>
<evidence type="ECO:0000256" key="1">
    <source>
        <dbReference type="ARBA" id="ARBA00004141"/>
    </source>
</evidence>
<reference evidence="8 9" key="1">
    <citation type="submission" date="2019-12" db="EMBL/GenBank/DDBJ databases">
        <title>Genomic-based taxomic classification of the family Erythrobacteraceae.</title>
        <authorList>
            <person name="Xu L."/>
        </authorList>
    </citation>
    <scope>NUCLEOTIDE SEQUENCE [LARGE SCALE GENOMIC DNA]</scope>
    <source>
        <strain evidence="8 9">MCCC 1K02066</strain>
    </source>
</reference>
<dbReference type="GO" id="GO:0016020">
    <property type="term" value="C:membrane"/>
    <property type="evidence" value="ECO:0007669"/>
    <property type="project" value="UniProtKB-SubCell"/>
</dbReference>
<evidence type="ECO:0000256" key="2">
    <source>
        <dbReference type="ARBA" id="ARBA00022676"/>
    </source>
</evidence>
<dbReference type="InterPro" id="IPR050321">
    <property type="entry name" value="Glycosyltr_2/OpgH_subfam"/>
</dbReference>
<dbReference type="GO" id="GO:0016757">
    <property type="term" value="F:glycosyltransferase activity"/>
    <property type="evidence" value="ECO:0007669"/>
    <property type="project" value="UniProtKB-KW"/>
</dbReference>
<dbReference type="PANTHER" id="PTHR43867">
    <property type="entry name" value="CELLULOSE SYNTHASE CATALYTIC SUBUNIT A [UDP-FORMING]"/>
    <property type="match status" value="1"/>
</dbReference>
<protein>
    <submittedName>
        <fullName evidence="8">Glycosyl transferase family protein</fullName>
    </submittedName>
</protein>
<feature type="transmembrane region" description="Helical" evidence="7">
    <location>
        <begin position="345"/>
        <end position="366"/>
    </location>
</feature>
<keyword evidence="3 8" id="KW-0808">Transferase</keyword>
<keyword evidence="5 7" id="KW-1133">Transmembrane helix</keyword>
<dbReference type="InterPro" id="IPR029044">
    <property type="entry name" value="Nucleotide-diphossugar_trans"/>
</dbReference>
<keyword evidence="2" id="KW-0328">Glycosyltransferase</keyword>
<evidence type="ECO:0000256" key="5">
    <source>
        <dbReference type="ARBA" id="ARBA00022989"/>
    </source>
</evidence>
<keyword evidence="4 7" id="KW-0812">Transmembrane</keyword>
<evidence type="ECO:0000256" key="6">
    <source>
        <dbReference type="ARBA" id="ARBA00023136"/>
    </source>
</evidence>